<keyword evidence="5" id="KW-0472">Membrane</keyword>
<evidence type="ECO:0000256" key="4">
    <source>
        <dbReference type="ARBA" id="ARBA00023134"/>
    </source>
</evidence>
<protein>
    <submittedName>
        <fullName evidence="7">GTP-binding protein</fullName>
    </submittedName>
</protein>
<keyword evidence="3" id="KW-0378">Hydrolase</keyword>
<evidence type="ECO:0000313" key="7">
    <source>
        <dbReference type="EMBL" id="TLD83347.1"/>
    </source>
</evidence>
<evidence type="ECO:0000256" key="5">
    <source>
        <dbReference type="ARBA" id="ARBA00023136"/>
    </source>
</evidence>
<sequence>MSDAQHIPNNKNLNINNIALDDSLFESFIQECLQAKMQDSQSNNPLYPLVIQTRYALTQSAPLSSQNKNTIDRLLQDIDKPMKVAIIGQFSSGKSTFLNALLGKEILPSGITPVTAKVCEITYGEEVGLEIHYKNNTIVNKPINYLSEVDEVENLKISYYKLFVPLELLKEVSFLDTPGFNSQNESDTETTNAILESVDGIIWLTLIDNVGKNSEKEILQNHVKRYAHKSLCVLNQKDRLKNAEEIKTSIEYAKRAFEGFFEEVIAISAKQALDSINITQNDNKDNAFFNVGILSNCNAESQHKHTRYNLQTDNKVAQELFEDSNISAVLDFIYNIIRPKAIQAKEYRILRELRTLIVREKWKLHKINLAYKELYSLLNVFTQKLNFNALQSDLEKSFHKLFGSLEIQFDSIAQKIFNSFELKPVEIVRETKNFIGMKSHITQTKEVNILPKEKLMSELCNNDNIYAREIRKLGFMFSEFGSEFGAFIDTQKAEFCNTLEFWRENALQSLALAYSSDMAVSDGIIERHFRIEVLDSEIANDYKDVLTHCVQALQNELMHLAQLLNLNFQNTIMLCLQKLHFEVENALTKHRTNPDALPLYNPTLENVRDLINLGLHYLLYQEKLSLNFPLYKKTLWQIQQNLTKVYEEKYKIIRSWIKKNQQKYDILEQCELELKNYNNKN</sequence>
<keyword evidence="4" id="KW-0342">GTP-binding</keyword>
<dbReference type="GO" id="GO:0016020">
    <property type="term" value="C:membrane"/>
    <property type="evidence" value="ECO:0007669"/>
    <property type="project" value="UniProtKB-SubCell"/>
</dbReference>
<name>A0A4U8SBN7_9HELI</name>
<dbReference type="CDD" id="cd09912">
    <property type="entry name" value="DLP_2"/>
    <property type="match status" value="1"/>
</dbReference>
<dbReference type="InterPro" id="IPR005225">
    <property type="entry name" value="Small_GTP-bd"/>
</dbReference>
<dbReference type="GO" id="GO:0005525">
    <property type="term" value="F:GTP binding"/>
    <property type="evidence" value="ECO:0007669"/>
    <property type="project" value="UniProtKB-KW"/>
</dbReference>
<evidence type="ECO:0000256" key="3">
    <source>
        <dbReference type="ARBA" id="ARBA00022801"/>
    </source>
</evidence>
<evidence type="ECO:0000313" key="8">
    <source>
        <dbReference type="Proteomes" id="UP000029878"/>
    </source>
</evidence>
<dbReference type="SUPFAM" id="SSF52540">
    <property type="entry name" value="P-loop containing nucleoside triphosphate hydrolases"/>
    <property type="match status" value="1"/>
</dbReference>
<keyword evidence="2" id="KW-0547">Nucleotide-binding</keyword>
<comment type="caution">
    <text evidence="7">The sequence shown here is derived from an EMBL/GenBank/DDBJ whole genome shotgun (WGS) entry which is preliminary data.</text>
</comment>
<dbReference type="GO" id="GO:0003924">
    <property type="term" value="F:GTPase activity"/>
    <property type="evidence" value="ECO:0007669"/>
    <property type="project" value="InterPro"/>
</dbReference>
<dbReference type="AlphaFoldDB" id="A0A4U8SBN7"/>
<reference evidence="7 8" key="1">
    <citation type="journal article" date="2014" name="Genome Announc.">
        <title>Draft genome sequences of eight enterohepatic helicobacter species isolated from both laboratory and wild rodents.</title>
        <authorList>
            <person name="Sheh A."/>
            <person name="Shen Z."/>
            <person name="Fox J.G."/>
        </authorList>
    </citation>
    <scope>NUCLEOTIDE SEQUENCE [LARGE SCALE GENOMIC DNA]</scope>
    <source>
        <strain evidence="7 8">ATCC 700114</strain>
    </source>
</reference>
<evidence type="ECO:0000256" key="1">
    <source>
        <dbReference type="ARBA" id="ARBA00004370"/>
    </source>
</evidence>
<dbReference type="Pfam" id="PF00350">
    <property type="entry name" value="Dynamin_N"/>
    <property type="match status" value="1"/>
</dbReference>
<dbReference type="RefSeq" id="WP_052096567.1">
    <property type="nucleotide sequence ID" value="NZ_FZNG01000008.1"/>
</dbReference>
<gene>
    <name evidence="7" type="ORF">LS81_005265</name>
</gene>
<dbReference type="Gene3D" id="3.40.50.300">
    <property type="entry name" value="P-loop containing nucleotide triphosphate hydrolases"/>
    <property type="match status" value="1"/>
</dbReference>
<organism evidence="7 8">
    <name type="scientific">Helicobacter trogontum</name>
    <dbReference type="NCBI Taxonomy" id="50960"/>
    <lineage>
        <taxon>Bacteria</taxon>
        <taxon>Pseudomonadati</taxon>
        <taxon>Campylobacterota</taxon>
        <taxon>Epsilonproteobacteria</taxon>
        <taxon>Campylobacterales</taxon>
        <taxon>Helicobacteraceae</taxon>
        <taxon>Helicobacter</taxon>
    </lineage>
</organism>
<dbReference type="EMBL" id="JRPL02000009">
    <property type="protein sequence ID" value="TLD83347.1"/>
    <property type="molecule type" value="Genomic_DNA"/>
</dbReference>
<dbReference type="PANTHER" id="PTHR10465">
    <property type="entry name" value="TRANSMEMBRANE GTPASE FZO1"/>
    <property type="match status" value="1"/>
</dbReference>
<evidence type="ECO:0000256" key="2">
    <source>
        <dbReference type="ARBA" id="ARBA00022741"/>
    </source>
</evidence>
<dbReference type="InterPro" id="IPR027417">
    <property type="entry name" value="P-loop_NTPase"/>
</dbReference>
<dbReference type="GO" id="GO:0008053">
    <property type="term" value="P:mitochondrial fusion"/>
    <property type="evidence" value="ECO:0007669"/>
    <property type="project" value="TreeGrafter"/>
</dbReference>
<dbReference type="OrthoDB" id="1100581at2"/>
<dbReference type="PANTHER" id="PTHR10465:SF0">
    <property type="entry name" value="SARCALUMENIN"/>
    <property type="match status" value="1"/>
</dbReference>
<accession>A0A4U8SBN7</accession>
<comment type="subcellular location">
    <subcellularLocation>
        <location evidence="1">Membrane</location>
    </subcellularLocation>
</comment>
<evidence type="ECO:0000259" key="6">
    <source>
        <dbReference type="Pfam" id="PF00350"/>
    </source>
</evidence>
<feature type="domain" description="Dynamin N-terminal" evidence="6">
    <location>
        <begin position="84"/>
        <end position="236"/>
    </location>
</feature>
<dbReference type="InterPro" id="IPR045063">
    <property type="entry name" value="Dynamin_N"/>
</dbReference>
<dbReference type="InterPro" id="IPR027094">
    <property type="entry name" value="Mitofusin_fam"/>
</dbReference>
<proteinExistence type="predicted"/>
<dbReference type="NCBIfam" id="TIGR00231">
    <property type="entry name" value="small_GTP"/>
    <property type="match status" value="1"/>
</dbReference>
<dbReference type="Proteomes" id="UP000029878">
    <property type="component" value="Unassembled WGS sequence"/>
</dbReference>